<dbReference type="SUPFAM" id="SSF52949">
    <property type="entry name" value="Macro domain-like"/>
    <property type="match status" value="1"/>
</dbReference>
<keyword evidence="3" id="KW-1185">Reference proteome</keyword>
<protein>
    <submittedName>
        <fullName evidence="2">O-acetyl-ADP-ribose deacetylase</fullName>
    </submittedName>
</protein>
<dbReference type="NCBIfam" id="NF001664">
    <property type="entry name" value="PRK00431.1-6"/>
    <property type="match status" value="1"/>
</dbReference>
<dbReference type="GO" id="GO:0019213">
    <property type="term" value="F:deacetylase activity"/>
    <property type="evidence" value="ECO:0007669"/>
    <property type="project" value="TreeGrafter"/>
</dbReference>
<evidence type="ECO:0000259" key="1">
    <source>
        <dbReference type="PROSITE" id="PS51154"/>
    </source>
</evidence>
<reference evidence="3" key="1">
    <citation type="submission" date="2018-09" db="EMBL/GenBank/DDBJ databases">
        <title>Paracoccus onubensis nov. sp. a moderate halophilic bacterium isolated from Gruta de las Maravillas (Aracena, Spain).</title>
        <authorList>
            <person name="Jurado V."/>
            <person name="Gutierrez-Patricio S."/>
            <person name="Gonzalez-Pimentel J.L."/>
            <person name="Miller A.Z."/>
            <person name="Laiz L."/>
            <person name="Saiz-Jimenez C."/>
        </authorList>
    </citation>
    <scope>NUCLEOTIDE SEQUENCE [LARGE SCALE GENOMIC DNA]</scope>
    <source>
        <strain evidence="3">DSM 26381</strain>
    </source>
</reference>
<dbReference type="PANTHER" id="PTHR11106">
    <property type="entry name" value="GANGLIOSIDE INDUCED DIFFERENTIATION ASSOCIATED PROTEIN 2-RELATED"/>
    <property type="match status" value="1"/>
</dbReference>
<organism evidence="2 3">
    <name type="scientific">Paracoccus siganidrum</name>
    <dbReference type="NCBI Taxonomy" id="1276757"/>
    <lineage>
        <taxon>Bacteria</taxon>
        <taxon>Pseudomonadati</taxon>
        <taxon>Pseudomonadota</taxon>
        <taxon>Alphaproteobacteria</taxon>
        <taxon>Rhodobacterales</taxon>
        <taxon>Paracoccaceae</taxon>
        <taxon>Paracoccus</taxon>
    </lineage>
</organism>
<gene>
    <name evidence="2" type="ORF">D3P05_05965</name>
</gene>
<dbReference type="EMBL" id="QZEW01000019">
    <property type="protein sequence ID" value="RJL19102.1"/>
    <property type="molecule type" value="Genomic_DNA"/>
</dbReference>
<dbReference type="OrthoDB" id="6194521at2"/>
<comment type="caution">
    <text evidence="2">The sequence shown here is derived from an EMBL/GenBank/DDBJ whole genome shotgun (WGS) entry which is preliminary data.</text>
</comment>
<dbReference type="InterPro" id="IPR002589">
    <property type="entry name" value="Macro_dom"/>
</dbReference>
<dbReference type="RefSeq" id="WP_119897255.1">
    <property type="nucleotide sequence ID" value="NZ_QNRC01000002.1"/>
</dbReference>
<dbReference type="Proteomes" id="UP000283587">
    <property type="component" value="Unassembled WGS sequence"/>
</dbReference>
<evidence type="ECO:0000313" key="3">
    <source>
        <dbReference type="Proteomes" id="UP000283587"/>
    </source>
</evidence>
<dbReference type="InterPro" id="IPR043472">
    <property type="entry name" value="Macro_dom-like"/>
</dbReference>
<dbReference type="Gene3D" id="3.40.220.10">
    <property type="entry name" value="Leucine Aminopeptidase, subunit E, domain 1"/>
    <property type="match status" value="1"/>
</dbReference>
<dbReference type="CDD" id="cd02908">
    <property type="entry name" value="Macro_OAADPr_deacetylase"/>
    <property type="match status" value="1"/>
</dbReference>
<dbReference type="PANTHER" id="PTHR11106:SF27">
    <property type="entry name" value="MACRO DOMAIN-CONTAINING PROTEIN"/>
    <property type="match status" value="1"/>
</dbReference>
<dbReference type="Pfam" id="PF01661">
    <property type="entry name" value="Macro"/>
    <property type="match status" value="1"/>
</dbReference>
<dbReference type="PROSITE" id="PS51154">
    <property type="entry name" value="MACRO"/>
    <property type="match status" value="1"/>
</dbReference>
<sequence>MIRVWQGDITVLAVDAIVNAANRTLLGGGGVDGAIHRAAGPGLLEECRRIGGCPVGEARLTAGHGLPARHVIHAVGPVWRGGDQGEDAALASAYRSSLRLARDHALASIAFPAISTGIFAFPPERAARIAVDTIRAHRGTLQVTLVGFDAASARILEEALA</sequence>
<name>A0A419A9I9_9RHOB</name>
<evidence type="ECO:0000313" key="2">
    <source>
        <dbReference type="EMBL" id="RJL19102.1"/>
    </source>
</evidence>
<dbReference type="AlphaFoldDB" id="A0A419A9I9"/>
<accession>A0A419A9I9</accession>
<proteinExistence type="predicted"/>
<dbReference type="SMART" id="SM00506">
    <property type="entry name" value="A1pp"/>
    <property type="match status" value="1"/>
</dbReference>
<feature type="domain" description="Macro" evidence="1">
    <location>
        <begin position="1"/>
        <end position="161"/>
    </location>
</feature>